<evidence type="ECO:0000313" key="2">
    <source>
        <dbReference type="EMBL" id="KAI5074978.1"/>
    </source>
</evidence>
<feature type="region of interest" description="Disordered" evidence="1">
    <location>
        <begin position="62"/>
        <end position="120"/>
    </location>
</feature>
<name>A0A9D4ZGV0_ADICA</name>
<organism evidence="2 3">
    <name type="scientific">Adiantum capillus-veneris</name>
    <name type="common">Maidenhair fern</name>
    <dbReference type="NCBI Taxonomy" id="13818"/>
    <lineage>
        <taxon>Eukaryota</taxon>
        <taxon>Viridiplantae</taxon>
        <taxon>Streptophyta</taxon>
        <taxon>Embryophyta</taxon>
        <taxon>Tracheophyta</taxon>
        <taxon>Polypodiopsida</taxon>
        <taxon>Polypodiidae</taxon>
        <taxon>Polypodiales</taxon>
        <taxon>Pteridineae</taxon>
        <taxon>Pteridaceae</taxon>
        <taxon>Vittarioideae</taxon>
        <taxon>Adiantum</taxon>
    </lineage>
</organism>
<protein>
    <submittedName>
        <fullName evidence="2">Uncharacterized protein</fullName>
    </submittedName>
</protein>
<dbReference type="EMBL" id="JABFUD020000010">
    <property type="protein sequence ID" value="KAI5074978.1"/>
    <property type="molecule type" value="Genomic_DNA"/>
</dbReference>
<evidence type="ECO:0000313" key="3">
    <source>
        <dbReference type="Proteomes" id="UP000886520"/>
    </source>
</evidence>
<feature type="compositionally biased region" description="Basic and acidic residues" evidence="1">
    <location>
        <begin position="91"/>
        <end position="120"/>
    </location>
</feature>
<sequence length="120" mass="13474">MRGQEVRRGVLVNTKERRHPWGVGSVLLRKATNSEVAIGQRELGKEGREPVWWWWLHEEELKGSHGQQVDDFISRGGSGGRPQGRAARGQSCREGEGRSRGQSCREGEGRRVAMREAKGN</sequence>
<reference evidence="2" key="1">
    <citation type="submission" date="2021-01" db="EMBL/GenBank/DDBJ databases">
        <title>Adiantum capillus-veneris genome.</title>
        <authorList>
            <person name="Fang Y."/>
            <person name="Liao Q."/>
        </authorList>
    </citation>
    <scope>NUCLEOTIDE SEQUENCE</scope>
    <source>
        <strain evidence="2">H3</strain>
        <tissue evidence="2">Leaf</tissue>
    </source>
</reference>
<gene>
    <name evidence="2" type="ORF">GOP47_0010939</name>
</gene>
<accession>A0A9D4ZGV0</accession>
<comment type="caution">
    <text evidence="2">The sequence shown here is derived from an EMBL/GenBank/DDBJ whole genome shotgun (WGS) entry which is preliminary data.</text>
</comment>
<dbReference type="AlphaFoldDB" id="A0A9D4ZGV0"/>
<proteinExistence type="predicted"/>
<evidence type="ECO:0000256" key="1">
    <source>
        <dbReference type="SAM" id="MobiDB-lite"/>
    </source>
</evidence>
<dbReference type="Proteomes" id="UP000886520">
    <property type="component" value="Chromosome 10"/>
</dbReference>
<keyword evidence="3" id="KW-1185">Reference proteome</keyword>